<dbReference type="AlphaFoldDB" id="A0A251ZSP5"/>
<dbReference type="EMBL" id="JOPB01000023">
    <property type="protein sequence ID" value="OUI77684.1"/>
    <property type="molecule type" value="Genomic_DNA"/>
</dbReference>
<evidence type="ECO:0000313" key="3">
    <source>
        <dbReference type="Proteomes" id="UP000194946"/>
    </source>
</evidence>
<comment type="caution">
    <text evidence="2">The sequence shown here is derived from an EMBL/GenBank/DDBJ whole genome shotgun (WGS) entry which is preliminary data.</text>
</comment>
<keyword evidence="2" id="KW-0489">Methyltransferase</keyword>
<dbReference type="SUPFAM" id="SSF53335">
    <property type="entry name" value="S-adenosyl-L-methionine-dependent methyltransferases"/>
    <property type="match status" value="1"/>
</dbReference>
<gene>
    <name evidence="2" type="ORF">HK18_03250</name>
</gene>
<dbReference type="InterPro" id="IPR029063">
    <property type="entry name" value="SAM-dependent_MTases_sf"/>
</dbReference>
<name>A0A251ZSP5_9PROT</name>
<evidence type="ECO:0000313" key="2">
    <source>
        <dbReference type="EMBL" id="OUI77684.1"/>
    </source>
</evidence>
<dbReference type="PANTHER" id="PTHR43036">
    <property type="entry name" value="OSJNBB0011N17.9 PROTEIN"/>
    <property type="match status" value="1"/>
</dbReference>
<protein>
    <submittedName>
        <fullName evidence="2">Methyltransferase type 11</fullName>
    </submittedName>
</protein>
<keyword evidence="2" id="KW-0808">Transferase</keyword>
<dbReference type="InterPro" id="IPR013216">
    <property type="entry name" value="Methyltransf_11"/>
</dbReference>
<dbReference type="Proteomes" id="UP000194946">
    <property type="component" value="Unassembled WGS sequence"/>
</dbReference>
<feature type="domain" description="Methyltransferase type 11" evidence="1">
    <location>
        <begin position="56"/>
        <end position="146"/>
    </location>
</feature>
<dbReference type="RefSeq" id="WP_256967803.1">
    <property type="nucleotide sequence ID" value="NZ_JOPB01000023.1"/>
</dbReference>
<dbReference type="Pfam" id="PF08241">
    <property type="entry name" value="Methyltransf_11"/>
    <property type="match status" value="1"/>
</dbReference>
<keyword evidence="3" id="KW-1185">Reference proteome</keyword>
<dbReference type="Gene3D" id="3.40.50.150">
    <property type="entry name" value="Vaccinia Virus protein VP39"/>
    <property type="match status" value="1"/>
</dbReference>
<accession>A0A251ZSP5</accession>
<proteinExistence type="predicted"/>
<dbReference type="CDD" id="cd02440">
    <property type="entry name" value="AdoMet_MTases"/>
    <property type="match status" value="1"/>
</dbReference>
<organism evidence="2 3">
    <name type="scientific">Commensalibacter intestini</name>
    <dbReference type="NCBI Taxonomy" id="479936"/>
    <lineage>
        <taxon>Bacteria</taxon>
        <taxon>Pseudomonadati</taxon>
        <taxon>Pseudomonadota</taxon>
        <taxon>Alphaproteobacteria</taxon>
        <taxon>Acetobacterales</taxon>
        <taxon>Acetobacteraceae</taxon>
    </lineage>
</organism>
<dbReference type="GO" id="GO:0008757">
    <property type="term" value="F:S-adenosylmethionine-dependent methyltransferase activity"/>
    <property type="evidence" value="ECO:0007669"/>
    <property type="project" value="InterPro"/>
</dbReference>
<reference evidence="3" key="1">
    <citation type="submission" date="2014-06" db="EMBL/GenBank/DDBJ databases">
        <authorList>
            <person name="Winans N.J."/>
            <person name="Newell P.D."/>
            <person name="Douglas A.E."/>
        </authorList>
    </citation>
    <scope>NUCLEOTIDE SEQUENCE [LARGE SCALE GENOMIC DNA]</scope>
    <source>
        <strain evidence="3">DmL_052</strain>
    </source>
</reference>
<dbReference type="PANTHER" id="PTHR43036:SF2">
    <property type="entry name" value="OS04G0481300 PROTEIN"/>
    <property type="match status" value="1"/>
</dbReference>
<dbReference type="GO" id="GO:0032259">
    <property type="term" value="P:methylation"/>
    <property type="evidence" value="ECO:0007669"/>
    <property type="project" value="UniProtKB-KW"/>
</dbReference>
<sequence length="211" mass="23904">MNHLKDFHPRSFDIASNESDLQYFTKHSVPPMLDQGGYKAIEALYHTLIQESDTILDLMCGSNSHIPSDVTYENLIGIDLNPQALKENSALTRKITQDINDKPELPLKDNSVDYICLCCVIEYLRHPFATLEECLRILKPGGRIIISFSSQFLPLRATALWQALENSDRQGLVKVLLNRVGFADFDQGEVHPPEDQTVWKDSIYSVVARKS</sequence>
<evidence type="ECO:0000259" key="1">
    <source>
        <dbReference type="Pfam" id="PF08241"/>
    </source>
</evidence>